<reference evidence="2" key="1">
    <citation type="submission" date="2012-09" db="EMBL/GenBank/DDBJ databases">
        <authorList>
            <person name="Martin A.A."/>
        </authorList>
    </citation>
    <scope>NUCLEOTIDE SEQUENCE</scope>
</reference>
<evidence type="ECO:0000313" key="3">
    <source>
        <dbReference type="WBParaSite" id="ACAC_0001306701-mRNA-1"/>
    </source>
</evidence>
<evidence type="ECO:0000259" key="1">
    <source>
        <dbReference type="Pfam" id="PF09791"/>
    </source>
</evidence>
<dbReference type="Pfam" id="PF09791">
    <property type="entry name" value="Oxidored-like"/>
    <property type="match status" value="1"/>
</dbReference>
<name>A0A0K0DMW6_ANGCA</name>
<evidence type="ECO:0000313" key="2">
    <source>
        <dbReference type="Proteomes" id="UP000035642"/>
    </source>
</evidence>
<dbReference type="Proteomes" id="UP000035642">
    <property type="component" value="Unassembled WGS sequence"/>
</dbReference>
<feature type="domain" description="Oxidoreductase-like" evidence="1">
    <location>
        <begin position="5"/>
        <end position="28"/>
    </location>
</feature>
<protein>
    <submittedName>
        <fullName evidence="3">Oxidoreductase-like domain-containing protein</fullName>
    </submittedName>
</protein>
<accession>A0A0K0DMW6</accession>
<dbReference type="WBParaSite" id="ACAC_0001306701-mRNA-1">
    <property type="protein sequence ID" value="ACAC_0001306701-mRNA-1"/>
    <property type="gene ID" value="ACAC_0001306701"/>
</dbReference>
<organism evidence="2 3">
    <name type="scientific">Angiostrongylus cantonensis</name>
    <name type="common">Rat lungworm</name>
    <dbReference type="NCBI Taxonomy" id="6313"/>
    <lineage>
        <taxon>Eukaryota</taxon>
        <taxon>Metazoa</taxon>
        <taxon>Ecdysozoa</taxon>
        <taxon>Nematoda</taxon>
        <taxon>Chromadorea</taxon>
        <taxon>Rhabditida</taxon>
        <taxon>Rhabditina</taxon>
        <taxon>Rhabditomorpha</taxon>
        <taxon>Strongyloidea</taxon>
        <taxon>Metastrongylidae</taxon>
        <taxon>Angiostrongylus</taxon>
    </lineage>
</organism>
<keyword evidence="2" id="KW-1185">Reference proteome</keyword>
<sequence length="63" mass="7083">MEGACCGQGCVNCVWSVYASEVVKYYSKFHDRLSINLGIDQVILRILVEQTRGVIIILYSQIS</sequence>
<reference evidence="3" key="2">
    <citation type="submission" date="2017-02" db="UniProtKB">
        <authorList>
            <consortium name="WormBaseParasite"/>
        </authorList>
    </citation>
    <scope>IDENTIFICATION</scope>
</reference>
<dbReference type="InterPro" id="IPR019180">
    <property type="entry name" value="Oxidoreductase-like_N"/>
</dbReference>
<dbReference type="AlphaFoldDB" id="A0A0K0DMW6"/>
<proteinExistence type="predicted"/>